<dbReference type="RefSeq" id="WP_058872721.1">
    <property type="nucleotide sequence ID" value="NZ_LQBK01000003.1"/>
</dbReference>
<proteinExistence type="predicted"/>
<organism evidence="3 4">
    <name type="scientific">Kocuria rosea subsp. polaris</name>
    <dbReference type="NCBI Taxonomy" id="136273"/>
    <lineage>
        <taxon>Bacteria</taxon>
        <taxon>Bacillati</taxon>
        <taxon>Actinomycetota</taxon>
        <taxon>Actinomycetes</taxon>
        <taxon>Micrococcales</taxon>
        <taxon>Micrococcaceae</taxon>
        <taxon>Kocuria</taxon>
    </lineage>
</organism>
<dbReference type="PROSITE" id="PS51257">
    <property type="entry name" value="PROKAR_LIPOPROTEIN"/>
    <property type="match status" value="1"/>
</dbReference>
<feature type="signal peptide" evidence="2">
    <location>
        <begin position="1"/>
        <end position="19"/>
    </location>
</feature>
<protein>
    <recommendedName>
        <fullName evidence="5">Lipoprotein</fullName>
    </recommendedName>
</protein>
<keyword evidence="2" id="KW-0732">Signal</keyword>
<evidence type="ECO:0000256" key="1">
    <source>
        <dbReference type="SAM" id="MobiDB-lite"/>
    </source>
</evidence>
<feature type="compositionally biased region" description="Pro residues" evidence="1">
    <location>
        <begin position="62"/>
        <end position="72"/>
    </location>
</feature>
<feature type="chain" id="PRO_5038793306" description="Lipoprotein" evidence="2">
    <location>
        <begin position="20"/>
        <end position="249"/>
    </location>
</feature>
<feature type="region of interest" description="Disordered" evidence="1">
    <location>
        <begin position="20"/>
        <end position="107"/>
    </location>
</feature>
<sequence length="249" mass="25370">MSTKAVVTSLFIATGLALAGCAGDPPAQESTPAARTSPSPSDTVRGTTPEPTSEPATGTTPAPTPEPTTEPAPEPDEDSEPQPEDAPPAAEEPGPADPWAAFAATPEGQPYTGTVTRVEQQAVQGGGLAHRLTADTNDRAVAVEICGAYQSAMGTGQDRIDVVDTVGQLLAFAPGGPGSCQVQVNTDVGAVPFPEKFSYDEALAAWRSGVPYYDAFCVNYDPVTEAGVAQCTGIENGTVDSVTGEYIGG</sequence>
<evidence type="ECO:0008006" key="5">
    <source>
        <dbReference type="Google" id="ProtNLM"/>
    </source>
</evidence>
<evidence type="ECO:0000313" key="3">
    <source>
        <dbReference type="EMBL" id="KUG61924.1"/>
    </source>
</evidence>
<evidence type="ECO:0000313" key="4">
    <source>
        <dbReference type="Proteomes" id="UP000053512"/>
    </source>
</evidence>
<gene>
    <name evidence="3" type="ORF">AVL61_11430</name>
</gene>
<comment type="caution">
    <text evidence="3">The sequence shown here is derived from an EMBL/GenBank/DDBJ whole genome shotgun (WGS) entry which is preliminary data.</text>
</comment>
<feature type="compositionally biased region" description="Low complexity" evidence="1">
    <location>
        <begin position="87"/>
        <end position="101"/>
    </location>
</feature>
<evidence type="ECO:0000256" key="2">
    <source>
        <dbReference type="SAM" id="SignalP"/>
    </source>
</evidence>
<dbReference type="OrthoDB" id="4883135at2"/>
<reference evidence="4" key="1">
    <citation type="submission" date="2015-12" db="EMBL/GenBank/DDBJ databases">
        <authorList>
            <person name="Nair G.R."/>
            <person name="Kaur G."/>
            <person name="Mayilraj S."/>
        </authorList>
    </citation>
    <scope>NUCLEOTIDE SEQUENCE [LARGE SCALE GENOMIC DNA]</scope>
    <source>
        <strain evidence="4">CD08_4</strain>
    </source>
</reference>
<accession>A0A0W8IPN1</accession>
<name>A0A0W8IPN1_KOCRO</name>
<dbReference type="EMBL" id="LQBK01000003">
    <property type="protein sequence ID" value="KUG61924.1"/>
    <property type="molecule type" value="Genomic_DNA"/>
</dbReference>
<feature type="compositionally biased region" description="Acidic residues" evidence="1">
    <location>
        <begin position="73"/>
        <end position="83"/>
    </location>
</feature>
<dbReference type="Proteomes" id="UP000053512">
    <property type="component" value="Unassembled WGS sequence"/>
</dbReference>
<dbReference type="AlphaFoldDB" id="A0A0W8IPN1"/>
<feature type="compositionally biased region" description="Low complexity" evidence="1">
    <location>
        <begin position="30"/>
        <end position="61"/>
    </location>
</feature>